<accession>A0A8C9CCW1</accession>
<dbReference type="AlphaFoldDB" id="A0A8C9CCW1"/>
<proteinExistence type="predicted"/>
<evidence type="ECO:0000313" key="3">
    <source>
        <dbReference type="Proteomes" id="UP000694554"/>
    </source>
</evidence>
<reference evidence="2" key="2">
    <citation type="submission" date="2025-08" db="UniProtKB">
        <authorList>
            <consortium name="Ensembl"/>
        </authorList>
    </citation>
    <scope>IDENTIFICATION</scope>
</reference>
<protein>
    <submittedName>
        <fullName evidence="2">Uncharacterized protein</fullName>
    </submittedName>
</protein>
<feature type="region of interest" description="Disordered" evidence="1">
    <location>
        <begin position="1"/>
        <end position="22"/>
    </location>
</feature>
<reference evidence="2" key="3">
    <citation type="submission" date="2025-09" db="UniProtKB">
        <authorList>
            <consortium name="Ensembl"/>
        </authorList>
    </citation>
    <scope>IDENTIFICATION</scope>
</reference>
<dbReference type="Proteomes" id="UP000694554">
    <property type="component" value="Chromosome 8"/>
</dbReference>
<organism evidence="2 3">
    <name type="scientific">Phocoena sinus</name>
    <name type="common">Vaquita</name>
    <dbReference type="NCBI Taxonomy" id="42100"/>
    <lineage>
        <taxon>Eukaryota</taxon>
        <taxon>Metazoa</taxon>
        <taxon>Chordata</taxon>
        <taxon>Craniata</taxon>
        <taxon>Vertebrata</taxon>
        <taxon>Euteleostomi</taxon>
        <taxon>Mammalia</taxon>
        <taxon>Eutheria</taxon>
        <taxon>Laurasiatheria</taxon>
        <taxon>Artiodactyla</taxon>
        <taxon>Whippomorpha</taxon>
        <taxon>Cetacea</taxon>
        <taxon>Odontoceti</taxon>
        <taxon>Phocoenidae</taxon>
        <taxon>Phocoena</taxon>
    </lineage>
</organism>
<reference evidence="2" key="1">
    <citation type="submission" date="2019-08" db="EMBL/GenBank/DDBJ databases">
        <title>Phocoena sinus (Vaquita) genome, mPhoSin1, primary haplotype.</title>
        <authorList>
            <person name="Morin P."/>
            <person name="Mountcastle J."/>
            <person name="Fungtammasan C."/>
            <person name="Rhie A."/>
            <person name="Rojas-Bracho L."/>
            <person name="Smith C.R."/>
            <person name="Taylor B.L."/>
            <person name="Gulland F.M.D."/>
            <person name="Musser W."/>
            <person name="Houck M."/>
            <person name="Haase B."/>
            <person name="Paez S."/>
            <person name="Howe K."/>
            <person name="Torrance J."/>
            <person name="Formenti G."/>
            <person name="Phillippy A."/>
            <person name="Ryder O."/>
            <person name="Jarvis E.D."/>
            <person name="Fedrigo O."/>
        </authorList>
    </citation>
    <scope>NUCLEOTIDE SEQUENCE [LARGE SCALE GENOMIC DNA]</scope>
</reference>
<evidence type="ECO:0000256" key="1">
    <source>
        <dbReference type="SAM" id="MobiDB-lite"/>
    </source>
</evidence>
<dbReference type="Ensembl" id="ENSPSNT00000022568.1">
    <property type="protein sequence ID" value="ENSPSNP00000020037.1"/>
    <property type="gene ID" value="ENSPSNG00000014727.1"/>
</dbReference>
<name>A0A8C9CCW1_PHOSS</name>
<sequence length="79" mass="9162">RQRAYDKELSQQNRFSPTPKSPDNQCFHSALLLHYNRPDIYSLSLLGCKLSFWTNLSQMNKFHSGSWKDKLTSKSNKAA</sequence>
<evidence type="ECO:0000313" key="2">
    <source>
        <dbReference type="Ensembl" id="ENSPSNP00000020037.1"/>
    </source>
</evidence>
<keyword evidence="3" id="KW-1185">Reference proteome</keyword>
<feature type="compositionally biased region" description="Polar residues" evidence="1">
    <location>
        <begin position="10"/>
        <end position="22"/>
    </location>
</feature>